<keyword evidence="1" id="KW-0175">Coiled coil</keyword>
<dbReference type="RefSeq" id="XP_007873468.1">
    <property type="nucleotide sequence ID" value="XM_007875277.1"/>
</dbReference>
<keyword evidence="3" id="KW-1185">Reference proteome</keyword>
<accession>M7NNK5</accession>
<dbReference type="GeneID" id="19895219"/>
<dbReference type="OrthoDB" id="3647690at2759"/>
<evidence type="ECO:0000256" key="1">
    <source>
        <dbReference type="SAM" id="Coils"/>
    </source>
</evidence>
<dbReference type="InterPro" id="IPR038609">
    <property type="entry name" value="HDA1_su2/3_sf"/>
</dbReference>
<dbReference type="GO" id="GO:0070823">
    <property type="term" value="C:HDA1 complex"/>
    <property type="evidence" value="ECO:0007669"/>
    <property type="project" value="InterPro"/>
</dbReference>
<dbReference type="VEuPathDB" id="FungiDB:PNEG_01524"/>
<dbReference type="Gene3D" id="3.40.50.12360">
    <property type="match status" value="1"/>
</dbReference>
<sequence length="1025" mass="119363">MKNIYTNKYKKEETNDGNFEYESNVFNEKKYKNNRKNTDNICEIDKLKEDKLERIDSENGDLLFSSVANSQNNTYFEPYESLEYTQELPQMIHSDTPVYEKSTNAKILGDMEKTYHASPTKLDNILPSIDLNTELKYDPLETPMTDIAMGRVFNFSEFSKKPLNIENDQDILLEDTASSIYHMANDNNIKTSSSRMDMFSKPGSIDNISNVSYDKYKKEVDNNDEKTAALKEKNVSKTQKRLKKNHCDNISKNYHQQLESPSPSEKVSTWLSNNESIQLKILNDSHVQTYTPIANIQENRLNNIEYNYLDSCISIESESLFSVEKDNISMKSKISDEGISEKYDNNTSTVSAFDDFIVSLRSVQNKPHIYFFGIEMNNTQRNMYLQLILQYNDLLQEFCSTLNPDKTLIKKAQRFINILTMLTIHPYLIFKDKFENEFLEKIELENLVHSSPKFIFLATFLEKSKNLELVIGISSDNEMLLDLIEILIKKLNILYLKTNQYSENINIRKNIKVLLIAYGKGKGENLEIYSDIVICIYTSTHILSIRNFNYSSDDKIKNHIIPITINSVEHIQLSVMKDIPQILYFQNVAKITILLRKFAGILPSNQFFSNESPQLVYNWIKGNYKDKWMLPRVSDLRELAITLTHKDSRLISEEQLNYLLELKEKIYQHDNYLFKVHQEIHDTSNITSKSDSFDSSDKKILEDLSSQFEISQLQSNVCDFSANNRLNCLTLSSEAIQRSCLDNVKISSNTKTEKDLLYIEINDLKNNLFTTQSLLKNTENELLSFKISTDRLQKRYEEMQEQYRNLSLEFKNIVNIKDELQKSLNNLQENFINVQKNLASSSEMEKLKRKSLSSENQEKVSTNTSFVLEKEYLSEENSRLKKIIENKTFDFEFLRSQYQEASSSALNLANEVKQLEAENALLKNKAEGEALRLKEIMIQLLEKKLDERIEELEIQNSLYLKQLKQKMNDESTKHSYPYEPYQLINMSQNTKMIPRKCLIRNINIQSSEDLNGRSTSEIAININEL</sequence>
<name>M7NNK5_PNEMU</name>
<dbReference type="eggNOG" id="ENOG502R7SZ">
    <property type="taxonomic scope" value="Eukaryota"/>
</dbReference>
<reference evidence="3" key="1">
    <citation type="journal article" date="2016" name="Nat. Commun.">
        <title>Genome analysis of three Pneumocystis species reveals adaptation mechanisms to life exclusively in mammalian hosts.</title>
        <authorList>
            <person name="Ma L."/>
            <person name="Chen Z."/>
            <person name="Huang D.W."/>
            <person name="Kutty G."/>
            <person name="Ishihara M."/>
            <person name="Wang H."/>
            <person name="Abouelleil A."/>
            <person name="Bishop L."/>
            <person name="Davey E."/>
            <person name="Deng R."/>
            <person name="Deng X."/>
            <person name="Fan L."/>
            <person name="Fantoni G."/>
            <person name="Fitzgerald M."/>
            <person name="Gogineni E."/>
            <person name="Goldberg J.M."/>
            <person name="Handley G."/>
            <person name="Hu X."/>
            <person name="Huber C."/>
            <person name="Jiao X."/>
            <person name="Jones K."/>
            <person name="Levin J.Z."/>
            <person name="Liu Y."/>
            <person name="Macdonald P."/>
            <person name="Melnikov A."/>
            <person name="Raley C."/>
            <person name="Sassi M."/>
            <person name="Sherman B.T."/>
            <person name="Song X."/>
            <person name="Sykes S."/>
            <person name="Tran B."/>
            <person name="Walsh L."/>
            <person name="Xia Y."/>
            <person name="Yang J."/>
            <person name="Young S."/>
            <person name="Zeng Q."/>
            <person name="Zheng X."/>
            <person name="Stephens R."/>
            <person name="Nusbaum C."/>
            <person name="Birren B.W."/>
            <person name="Azadi P."/>
            <person name="Lempicki R.A."/>
            <person name="Cuomo C.A."/>
            <person name="Kovacs J.A."/>
        </authorList>
    </citation>
    <scope>NUCLEOTIDE SEQUENCE [LARGE SCALE GENOMIC DNA]</scope>
    <source>
        <strain evidence="3">B123</strain>
    </source>
</reference>
<comment type="caution">
    <text evidence="2">The sequence shown here is derived from an EMBL/GenBank/DDBJ whole genome shotgun (WGS) entry which is preliminary data.</text>
</comment>
<evidence type="ECO:0000313" key="2">
    <source>
        <dbReference type="EMBL" id="EMR10258.1"/>
    </source>
</evidence>
<proteinExistence type="predicted"/>
<feature type="coiled-coil region" evidence="1">
    <location>
        <begin position="898"/>
        <end position="969"/>
    </location>
</feature>
<dbReference type="Pfam" id="PF11496">
    <property type="entry name" value="HDA2-3"/>
    <property type="match status" value="1"/>
</dbReference>
<dbReference type="Proteomes" id="UP000011958">
    <property type="component" value="Unassembled WGS sequence"/>
</dbReference>
<dbReference type="STRING" id="1069680.M7NNK5"/>
<feature type="coiled-coil region" evidence="1">
    <location>
        <begin position="761"/>
        <end position="837"/>
    </location>
</feature>
<dbReference type="EMBL" id="AFWA02000004">
    <property type="protein sequence ID" value="EMR10258.1"/>
    <property type="molecule type" value="Genomic_DNA"/>
</dbReference>
<dbReference type="InterPro" id="IPR021006">
    <property type="entry name" value="Hda2/3"/>
</dbReference>
<dbReference type="HOGENOM" id="CLU_295273_0_0_1"/>
<organism evidence="2 3">
    <name type="scientific">Pneumocystis murina (strain B123)</name>
    <name type="common">Mouse pneumocystis pneumonia agent</name>
    <name type="synonym">Pneumocystis carinii f. sp. muris</name>
    <dbReference type="NCBI Taxonomy" id="1069680"/>
    <lineage>
        <taxon>Eukaryota</taxon>
        <taxon>Fungi</taxon>
        <taxon>Dikarya</taxon>
        <taxon>Ascomycota</taxon>
        <taxon>Taphrinomycotina</taxon>
        <taxon>Pneumocystomycetes</taxon>
        <taxon>Pneumocystaceae</taxon>
        <taxon>Pneumocystis</taxon>
    </lineage>
</organism>
<evidence type="ECO:0000313" key="3">
    <source>
        <dbReference type="Proteomes" id="UP000011958"/>
    </source>
</evidence>
<dbReference type="AlphaFoldDB" id="M7NNK5"/>
<gene>
    <name evidence="2" type="ORF">PNEG_01524</name>
</gene>
<protein>
    <submittedName>
        <fullName evidence="2">Uncharacterized protein</fullName>
    </submittedName>
</protein>